<dbReference type="OrthoDB" id="795069at2"/>
<dbReference type="Proteomes" id="UP000179797">
    <property type="component" value="Unassembled WGS sequence"/>
</dbReference>
<comment type="caution">
    <text evidence="1">The sequence shown here is derived from an EMBL/GenBank/DDBJ whole genome shotgun (WGS) entry which is preliminary data.</text>
</comment>
<accession>A0A1S1Z0E2</accession>
<evidence type="ECO:0000313" key="2">
    <source>
        <dbReference type="Proteomes" id="UP000179797"/>
    </source>
</evidence>
<evidence type="ECO:0000313" key="1">
    <source>
        <dbReference type="EMBL" id="OHX66721.1"/>
    </source>
</evidence>
<dbReference type="STRING" id="915059.NH26_10310"/>
<dbReference type="AlphaFoldDB" id="A0A1S1Z0E2"/>
<dbReference type="RefSeq" id="WP_044229230.1">
    <property type="nucleotide sequence ID" value="NZ_JRYR02000001.1"/>
</dbReference>
<dbReference type="EMBL" id="JRYR02000001">
    <property type="protein sequence ID" value="OHX66721.1"/>
    <property type="molecule type" value="Genomic_DNA"/>
</dbReference>
<organism evidence="1 2">
    <name type="scientific">Flammeovirga pacifica</name>
    <dbReference type="NCBI Taxonomy" id="915059"/>
    <lineage>
        <taxon>Bacteria</taxon>
        <taxon>Pseudomonadati</taxon>
        <taxon>Bacteroidota</taxon>
        <taxon>Cytophagia</taxon>
        <taxon>Cytophagales</taxon>
        <taxon>Flammeovirgaceae</taxon>
        <taxon>Flammeovirga</taxon>
    </lineage>
</organism>
<gene>
    <name evidence="1" type="ORF">NH26_10310</name>
</gene>
<keyword evidence="2" id="KW-1185">Reference proteome</keyword>
<protein>
    <submittedName>
        <fullName evidence="1">Uncharacterized protein</fullName>
    </submittedName>
</protein>
<name>A0A1S1Z0E2_FLAPC</name>
<sequence>MIDGVFISCDDLSKQWRERKIGFSFAGNEETGELYPVRSAWYKGLKLIIRESKGKTYCEIKGSLHKFWNDGEHNSDTYTYQNYLDTLPKLQNELGVNPSFARLHNLEYGINVNTPIQAEKVLKGLIAYKNKGFEGVTIDNKFYYASISNRQYKIKAYDKGKQQHKKDNGKTLNRKLLRLEFHYNKMEQINKMGVYTLQDLANKEVFAKFGERLLSVWGDSVFIDRSNNSMRLKEMTEAKRTRFYSLLDSKRWNEFTNVQRSRKLKVWRELMVSYSNSLVQTSIYKNIESELGIVIGEKCIQNDHFLKMVKVKKVGSNKNEKCIQNDTLCKGSFPNISPTSKTEKPKQKKCIQNDHQKDSKKCACCGADISHKYINAKYCSRACNNKYNRNKRKRINETLKKKEMPILNKILKEINKNGFKLLITYTSKRKRYKIQLQQKEVFASSKWISKIKEVQVWTNKKGNKRIVLTGTRAKKIIRVINKMNQKK</sequence>
<reference evidence="1 2" key="1">
    <citation type="journal article" date="2012" name="Int. J. Syst. Evol. Microbiol.">
        <title>Flammeovirga pacifica sp. nov., isolated from deep-sea sediment.</title>
        <authorList>
            <person name="Xu H."/>
            <person name="Fu Y."/>
            <person name="Yang N."/>
            <person name="Ding Z."/>
            <person name="Lai Q."/>
            <person name="Zeng R."/>
        </authorList>
    </citation>
    <scope>NUCLEOTIDE SEQUENCE [LARGE SCALE GENOMIC DNA]</scope>
    <source>
        <strain evidence="2">DSM 24597 / LMG 26175 / WPAGA1</strain>
    </source>
</reference>
<proteinExistence type="predicted"/>